<sequence length="70" mass="8303">MENNKLVILGPQQKTETYLYDKEKNKQNPEMLSEQYVKKAIANYQSAYYLFKNEGLKQKRIKKGNITTTR</sequence>
<dbReference type="EMBL" id="UFVQ01000003">
    <property type="protein sequence ID" value="STD04679.1"/>
    <property type="molecule type" value="Genomic_DNA"/>
</dbReference>
<organism evidence="1 2">
    <name type="scientific">Chryseobacterium carnipullorum</name>
    <dbReference type="NCBI Taxonomy" id="1124835"/>
    <lineage>
        <taxon>Bacteria</taxon>
        <taxon>Pseudomonadati</taxon>
        <taxon>Bacteroidota</taxon>
        <taxon>Flavobacteriia</taxon>
        <taxon>Flavobacteriales</taxon>
        <taxon>Weeksellaceae</taxon>
        <taxon>Chryseobacterium group</taxon>
        <taxon>Chryseobacterium</taxon>
    </lineage>
</organism>
<gene>
    <name evidence="1" type="ORF">NCTC13533_03695</name>
</gene>
<name>A0A376E8C9_CHRCU</name>
<accession>A0A376E8C9</accession>
<reference evidence="1 2" key="1">
    <citation type="submission" date="2018-06" db="EMBL/GenBank/DDBJ databases">
        <authorList>
            <consortium name="Pathogen Informatics"/>
            <person name="Doyle S."/>
        </authorList>
    </citation>
    <scope>NUCLEOTIDE SEQUENCE [LARGE SCALE GENOMIC DNA]</scope>
    <source>
        <strain evidence="1 2">NCTC13533</strain>
    </source>
</reference>
<dbReference type="AlphaFoldDB" id="A0A376E8C9"/>
<evidence type="ECO:0000313" key="2">
    <source>
        <dbReference type="Proteomes" id="UP000255224"/>
    </source>
</evidence>
<dbReference type="Proteomes" id="UP000255224">
    <property type="component" value="Unassembled WGS sequence"/>
</dbReference>
<evidence type="ECO:0000313" key="1">
    <source>
        <dbReference type="EMBL" id="STD04679.1"/>
    </source>
</evidence>
<dbReference type="Gene3D" id="3.30.1120.80">
    <property type="match status" value="1"/>
</dbReference>
<protein>
    <submittedName>
        <fullName evidence="1">Uncharacterized protein</fullName>
    </submittedName>
</protein>
<dbReference type="RefSeq" id="WP_228426419.1">
    <property type="nucleotide sequence ID" value="NZ_UFVQ01000003.1"/>
</dbReference>
<proteinExistence type="predicted"/>